<dbReference type="EMBL" id="PGFA01000001">
    <property type="protein sequence ID" value="PJJ60096.1"/>
    <property type="molecule type" value="Genomic_DNA"/>
</dbReference>
<sequence length="70" mass="7793">MHQRKLLAYIKRNLPDAFRAVQTGRRAEALPQLSAADKAVIYCYTDDGYDALNQALYTNGGRNTSLFGQA</sequence>
<evidence type="ECO:0000313" key="1">
    <source>
        <dbReference type="EMBL" id="PJJ60096.1"/>
    </source>
</evidence>
<name>A0A2M9BQ61_9BACT</name>
<keyword evidence="2" id="KW-1185">Reference proteome</keyword>
<dbReference type="Gene3D" id="3.90.176.10">
    <property type="entry name" value="Toxin ADP-ribosyltransferase, Chain A, domain 1"/>
    <property type="match status" value="1"/>
</dbReference>
<dbReference type="Proteomes" id="UP000228535">
    <property type="component" value="Unassembled WGS sequence"/>
</dbReference>
<accession>A0A2M9BQ61</accession>
<comment type="caution">
    <text evidence="1">The sequence shown here is derived from an EMBL/GenBank/DDBJ whole genome shotgun (WGS) entry which is preliminary data.</text>
</comment>
<reference evidence="1 2" key="1">
    <citation type="submission" date="2017-11" db="EMBL/GenBank/DDBJ databases">
        <title>Genomic Encyclopedia of Archaeal and Bacterial Type Strains, Phase II (KMG-II): From Individual Species to Whole Genera.</title>
        <authorList>
            <person name="Goeker M."/>
        </authorList>
    </citation>
    <scope>NUCLEOTIDE SEQUENCE [LARGE SCALE GENOMIC DNA]</scope>
    <source>
        <strain evidence="1 2">DSM 11115</strain>
    </source>
</reference>
<dbReference type="OrthoDB" id="1362422at2"/>
<dbReference type="AlphaFoldDB" id="A0A2M9BQ61"/>
<dbReference type="RefSeq" id="WP_100335760.1">
    <property type="nucleotide sequence ID" value="NZ_PGFA01000001.1"/>
</dbReference>
<gene>
    <name evidence="1" type="ORF">CLV45_1521</name>
</gene>
<protein>
    <submittedName>
        <fullName evidence="1">Uncharacterized protein</fullName>
    </submittedName>
</protein>
<evidence type="ECO:0000313" key="2">
    <source>
        <dbReference type="Proteomes" id="UP000228535"/>
    </source>
</evidence>
<organism evidence="1 2">
    <name type="scientific">Hymenobacter chitinivorans DSM 11115</name>
    <dbReference type="NCBI Taxonomy" id="1121954"/>
    <lineage>
        <taxon>Bacteria</taxon>
        <taxon>Pseudomonadati</taxon>
        <taxon>Bacteroidota</taxon>
        <taxon>Cytophagia</taxon>
        <taxon>Cytophagales</taxon>
        <taxon>Hymenobacteraceae</taxon>
        <taxon>Hymenobacter</taxon>
    </lineage>
</organism>
<proteinExistence type="predicted"/>